<dbReference type="PANTHER" id="PTHR13693">
    <property type="entry name" value="CLASS II AMINOTRANSFERASE/8-AMINO-7-OXONONANOATE SYNTHASE"/>
    <property type="match status" value="1"/>
</dbReference>
<keyword evidence="4 8" id="KW-0808">Transferase</keyword>
<accession>A0A7X0UC52</accession>
<comment type="catalytic activity">
    <reaction evidence="7 8">
        <text>6-carboxyhexanoyl-[ACP] + L-alanine + H(+) = (8S)-8-amino-7-oxononanoate + holo-[ACP] + CO2</text>
        <dbReference type="Rhea" id="RHEA:42288"/>
        <dbReference type="Rhea" id="RHEA-COMP:9685"/>
        <dbReference type="Rhea" id="RHEA-COMP:9955"/>
        <dbReference type="ChEBI" id="CHEBI:15378"/>
        <dbReference type="ChEBI" id="CHEBI:16526"/>
        <dbReference type="ChEBI" id="CHEBI:57972"/>
        <dbReference type="ChEBI" id="CHEBI:64479"/>
        <dbReference type="ChEBI" id="CHEBI:78846"/>
        <dbReference type="ChEBI" id="CHEBI:149468"/>
        <dbReference type="EC" id="2.3.1.47"/>
    </reaction>
</comment>
<dbReference type="Pfam" id="PF00155">
    <property type="entry name" value="Aminotran_1_2"/>
    <property type="match status" value="1"/>
</dbReference>
<dbReference type="Gene3D" id="3.40.640.10">
    <property type="entry name" value="Type I PLP-dependent aspartate aminotransferase-like (Major domain)"/>
    <property type="match status" value="1"/>
</dbReference>
<evidence type="ECO:0000256" key="2">
    <source>
        <dbReference type="ARBA" id="ARBA00004746"/>
    </source>
</evidence>
<dbReference type="RefSeq" id="WP_184862918.1">
    <property type="nucleotide sequence ID" value="NZ_JACHLK010000014.1"/>
</dbReference>
<feature type="binding site" evidence="8">
    <location>
        <position position="212"/>
    </location>
    <ligand>
        <name>pyridoxal 5'-phosphate</name>
        <dbReference type="ChEBI" id="CHEBI:597326"/>
    </ligand>
</feature>
<feature type="binding site" evidence="8">
    <location>
        <position position="244"/>
    </location>
    <ligand>
        <name>pyridoxal 5'-phosphate</name>
        <dbReference type="ChEBI" id="CHEBI:597326"/>
    </ligand>
</feature>
<comment type="function">
    <text evidence="8">Catalyzes the decarboxylative condensation of pimeloyl-[acyl-carrier protein] and L-alanine to produce 8-amino-7-oxononanoate (AON), [acyl-carrier protein], and carbon dioxide.</text>
</comment>
<dbReference type="PANTHER" id="PTHR13693:SF100">
    <property type="entry name" value="8-AMINO-7-OXONONANOATE SYNTHASE"/>
    <property type="match status" value="1"/>
</dbReference>
<keyword evidence="12" id="KW-1185">Reference proteome</keyword>
<comment type="caution">
    <text evidence="11">The sequence shown here is derived from an EMBL/GenBank/DDBJ whole genome shotgun (WGS) entry which is preliminary data.</text>
</comment>
<dbReference type="InterPro" id="IPR050087">
    <property type="entry name" value="AON_synthase_class-II"/>
</dbReference>
<feature type="binding site" evidence="8">
    <location>
        <position position="184"/>
    </location>
    <ligand>
        <name>pyridoxal 5'-phosphate</name>
        <dbReference type="ChEBI" id="CHEBI:597326"/>
    </ligand>
</feature>
<evidence type="ECO:0000313" key="11">
    <source>
        <dbReference type="EMBL" id="MBB6562664.1"/>
    </source>
</evidence>
<dbReference type="EMBL" id="JACHLK010000014">
    <property type="protein sequence ID" value="MBB6562664.1"/>
    <property type="molecule type" value="Genomic_DNA"/>
</dbReference>
<feature type="domain" description="Aminotransferase class I/classII large" evidence="10">
    <location>
        <begin position="46"/>
        <end position="393"/>
    </location>
</feature>
<dbReference type="SUPFAM" id="SSF53383">
    <property type="entry name" value="PLP-dependent transferases"/>
    <property type="match status" value="1"/>
</dbReference>
<comment type="similarity">
    <text evidence="8">Belongs to the class-II pyridoxal-phosphate-dependent aminotransferase family. BioF subfamily.</text>
</comment>
<reference evidence="11 12" key="1">
    <citation type="submission" date="2020-08" db="EMBL/GenBank/DDBJ databases">
        <title>Functional genomics of gut bacteria from endangered species of beetles.</title>
        <authorList>
            <person name="Carlos-Shanley C."/>
        </authorList>
    </citation>
    <scope>NUCLEOTIDE SEQUENCE [LARGE SCALE GENOMIC DNA]</scope>
    <source>
        <strain evidence="11 12">S00198</strain>
    </source>
</reference>
<dbReference type="NCBIfam" id="TIGR00858">
    <property type="entry name" value="bioF"/>
    <property type="match status" value="1"/>
</dbReference>
<dbReference type="InterPro" id="IPR015421">
    <property type="entry name" value="PyrdxlP-dep_Trfase_major"/>
</dbReference>
<dbReference type="InterPro" id="IPR004839">
    <property type="entry name" value="Aminotransferase_I/II_large"/>
</dbReference>
<dbReference type="Gene3D" id="3.90.1150.10">
    <property type="entry name" value="Aspartate Aminotransferase, domain 1"/>
    <property type="match status" value="1"/>
</dbReference>
<dbReference type="AlphaFoldDB" id="A0A7X0UC52"/>
<keyword evidence="11" id="KW-0012">Acyltransferase</keyword>
<keyword evidence="6 8" id="KW-0663">Pyridoxal phosphate</keyword>
<dbReference type="GO" id="GO:0008710">
    <property type="term" value="F:8-amino-7-oxononanoate synthase activity"/>
    <property type="evidence" value="ECO:0007669"/>
    <property type="project" value="UniProtKB-UniRule"/>
</dbReference>
<dbReference type="Proteomes" id="UP000575083">
    <property type="component" value="Unassembled WGS sequence"/>
</dbReference>
<dbReference type="GO" id="GO:0030170">
    <property type="term" value="F:pyridoxal phosphate binding"/>
    <property type="evidence" value="ECO:0007669"/>
    <property type="project" value="UniProtKB-UniRule"/>
</dbReference>
<feature type="binding site" evidence="8">
    <location>
        <position position="26"/>
    </location>
    <ligand>
        <name>substrate</name>
    </ligand>
</feature>
<dbReference type="HAMAP" id="MF_01693">
    <property type="entry name" value="BioF_aminotrans_2"/>
    <property type="match status" value="1"/>
</dbReference>
<evidence type="ECO:0000259" key="10">
    <source>
        <dbReference type="Pfam" id="PF00155"/>
    </source>
</evidence>
<feature type="binding site" evidence="8">
    <location>
        <position position="365"/>
    </location>
    <ligand>
        <name>substrate</name>
    </ligand>
</feature>
<proteinExistence type="inferred from homology"/>
<comment type="subunit">
    <text evidence="3 8">Homodimer.</text>
</comment>
<protein>
    <recommendedName>
        <fullName evidence="8">8-amino-7-oxononanoate synthase</fullName>
        <shortName evidence="8">AONS</shortName>
        <ecNumber evidence="8">2.3.1.47</ecNumber>
    </recommendedName>
    <alternativeName>
        <fullName evidence="8">7-keto-8-amino-pelargonic acid synthase</fullName>
        <shortName evidence="8">7-KAP synthase</shortName>
        <shortName evidence="8">KAPA synthase</shortName>
    </alternativeName>
    <alternativeName>
        <fullName evidence="8">8-amino-7-ketopelargonate synthase</fullName>
    </alternativeName>
</protein>
<evidence type="ECO:0000256" key="4">
    <source>
        <dbReference type="ARBA" id="ARBA00022679"/>
    </source>
</evidence>
<dbReference type="EC" id="2.3.1.47" evidence="8"/>
<comment type="cofactor">
    <cofactor evidence="1 8 9">
        <name>pyridoxal 5'-phosphate</name>
        <dbReference type="ChEBI" id="CHEBI:597326"/>
    </cofactor>
</comment>
<dbReference type="InterPro" id="IPR015424">
    <property type="entry name" value="PyrdxlP-dep_Trfase"/>
</dbReference>
<dbReference type="GO" id="GO:0009102">
    <property type="term" value="P:biotin biosynthetic process"/>
    <property type="evidence" value="ECO:0007669"/>
    <property type="project" value="UniProtKB-UniRule"/>
</dbReference>
<evidence type="ECO:0000256" key="8">
    <source>
        <dbReference type="HAMAP-Rule" id="MF_01693"/>
    </source>
</evidence>
<keyword evidence="5 8" id="KW-0093">Biotin biosynthesis</keyword>
<dbReference type="InterPro" id="IPR004723">
    <property type="entry name" value="AONS_Archaea/Proteobacteria"/>
</dbReference>
<dbReference type="UniPathway" id="UPA00078"/>
<feature type="binding site" evidence="8">
    <location>
        <begin position="113"/>
        <end position="114"/>
    </location>
    <ligand>
        <name>pyridoxal 5'-phosphate</name>
        <dbReference type="ChEBI" id="CHEBI:597326"/>
    </ligand>
</feature>
<gene>
    <name evidence="8" type="primary">bioF</name>
    <name evidence="11" type="ORF">HNP48_005380</name>
</gene>
<name>A0A7X0UC52_9BURK</name>
<feature type="binding site" evidence="8">
    <location>
        <position position="138"/>
    </location>
    <ligand>
        <name>substrate</name>
    </ligand>
</feature>
<organism evidence="11 12">
    <name type="scientific">Acidovorax soli</name>
    <dbReference type="NCBI Taxonomy" id="592050"/>
    <lineage>
        <taxon>Bacteria</taxon>
        <taxon>Pseudomonadati</taxon>
        <taxon>Pseudomonadota</taxon>
        <taxon>Betaproteobacteria</taxon>
        <taxon>Burkholderiales</taxon>
        <taxon>Comamonadaceae</taxon>
        <taxon>Acidovorax</taxon>
    </lineage>
</organism>
<evidence type="ECO:0000256" key="5">
    <source>
        <dbReference type="ARBA" id="ARBA00022756"/>
    </source>
</evidence>
<feature type="modified residue" description="N6-(pyridoxal phosphate)lysine" evidence="8 9">
    <location>
        <position position="247"/>
    </location>
</feature>
<evidence type="ECO:0000313" key="12">
    <source>
        <dbReference type="Proteomes" id="UP000575083"/>
    </source>
</evidence>
<evidence type="ECO:0000256" key="7">
    <source>
        <dbReference type="ARBA" id="ARBA00047715"/>
    </source>
</evidence>
<evidence type="ECO:0000256" key="9">
    <source>
        <dbReference type="PIRSR" id="PIRSR604723-51"/>
    </source>
</evidence>
<comment type="pathway">
    <text evidence="2 8">Cofactor biosynthesis; biotin biosynthesis.</text>
</comment>
<evidence type="ECO:0000256" key="1">
    <source>
        <dbReference type="ARBA" id="ARBA00001933"/>
    </source>
</evidence>
<sequence>MSTVPASWLDEIPARLAEIERAHLLRRRRVVQPAGGARLLVDGQPMLAFCSNDYLGLAGHPALAEAAREATRSFGVGSGGSPLVSGHSAANAALEQELAAFVQLPRALYFYAGYATNTGIIPALVGDGDALFSDALNHACLIDGARLSRASIHRYPHADLAALEAALAASTARRKLVVSDAVFSMDGDLIDIPALLALCERFDALLLLDDAHGFGVLGPQGRGSLAQAGLTGVAASRRVLYMATLGKAAGVAGAFVAGDDALVEWLLQKTRTYIFATAAPPLLASALRTSLSLIEAADDLRQHLAARIAQLRAGLARLPPALGWQLLPSDTAVQALVIGSNEAALAVMESLREQGLWVPAIRPPTVPAGTARLRIALSAAHTAEDVDQLLQALHRHAALALPVPAAA</sequence>
<dbReference type="InterPro" id="IPR022834">
    <property type="entry name" value="AONS_Proteobacteria"/>
</dbReference>
<evidence type="ECO:0000256" key="6">
    <source>
        <dbReference type="ARBA" id="ARBA00022898"/>
    </source>
</evidence>
<evidence type="ECO:0000256" key="3">
    <source>
        <dbReference type="ARBA" id="ARBA00011738"/>
    </source>
</evidence>
<dbReference type="InterPro" id="IPR015422">
    <property type="entry name" value="PyrdxlP-dep_Trfase_small"/>
</dbReference>